<evidence type="ECO:0000256" key="2">
    <source>
        <dbReference type="ARBA" id="ARBA00022448"/>
    </source>
</evidence>
<evidence type="ECO:0000313" key="5">
    <source>
        <dbReference type="EMBL" id="KTG09285.1"/>
    </source>
</evidence>
<evidence type="ECO:0000256" key="3">
    <source>
        <dbReference type="ARBA" id="ARBA00022729"/>
    </source>
</evidence>
<dbReference type="GO" id="GO:0046872">
    <property type="term" value="F:metal ion binding"/>
    <property type="evidence" value="ECO:0007669"/>
    <property type="project" value="InterPro"/>
</dbReference>
<evidence type="ECO:0008006" key="7">
    <source>
        <dbReference type="Google" id="ProtNLM"/>
    </source>
</evidence>
<protein>
    <recommendedName>
        <fullName evidence="7">ABC transporter substrate-binding protein</fullName>
    </recommendedName>
</protein>
<dbReference type="InterPro" id="IPR006311">
    <property type="entry name" value="TAT_signal"/>
</dbReference>
<dbReference type="PROSITE" id="PS51257">
    <property type="entry name" value="PROKAR_LIPOPROTEIN"/>
    <property type="match status" value="1"/>
</dbReference>
<sequence length="380" mass="40854">MSLHNRRSVLGLGAGAVVAALAGCVDAGSQSPSDSSGGSGESGEATAQASFFVLSDFASNVAGNAATVENLVPFGQHGHGWEPGPNLQRTVLESDAFVYMGEGFQPWADNVVTNLEDADSDVAVIEARHGVNLLGAPGSGDAHGHEEEQQDEHEEETHGEHENESHDEHENETHDEHENETHDAHSNESHDDSGDGHGHDHSGADPHFWLDPTRAATAVETISEGFAEFDSSNADTYTQNAESYVQSLEELDATFEEELSGRERDHVLVAGHNALQYLGNRYGFHVHALSGISPDDQPSAQDIKHAQELIDEHGITHVLAPVFESDRAARQLVAETDAEGTLPITPIPSVTEEWNEKGWGYVDVMREVNLDSLKTALGSE</sequence>
<accession>A0A0W1R9A5</accession>
<keyword evidence="6" id="KW-1185">Reference proteome</keyword>
<feature type="compositionally biased region" description="Basic and acidic residues" evidence="4">
    <location>
        <begin position="155"/>
        <end position="204"/>
    </location>
</feature>
<name>A0A0W1R9A5_9EURY</name>
<dbReference type="Gene3D" id="3.40.50.1980">
    <property type="entry name" value="Nitrogenase molybdenum iron protein domain"/>
    <property type="match status" value="3"/>
</dbReference>
<evidence type="ECO:0000313" key="6">
    <source>
        <dbReference type="Proteomes" id="UP000054387"/>
    </source>
</evidence>
<feature type="region of interest" description="Disordered" evidence="4">
    <location>
        <begin position="133"/>
        <end position="209"/>
    </location>
</feature>
<dbReference type="InterPro" id="IPR006127">
    <property type="entry name" value="ZnuA-like"/>
</dbReference>
<dbReference type="GO" id="GO:0030001">
    <property type="term" value="P:metal ion transport"/>
    <property type="evidence" value="ECO:0007669"/>
    <property type="project" value="InterPro"/>
</dbReference>
<dbReference type="OrthoDB" id="50488at2157"/>
<gene>
    <name evidence="5" type="ORF">AUR64_15995</name>
</gene>
<keyword evidence="2" id="KW-0813">Transport</keyword>
<dbReference type="SUPFAM" id="SSF53807">
    <property type="entry name" value="Helical backbone' metal receptor"/>
    <property type="match status" value="1"/>
</dbReference>
<evidence type="ECO:0000256" key="4">
    <source>
        <dbReference type="SAM" id="MobiDB-lite"/>
    </source>
</evidence>
<evidence type="ECO:0000256" key="1">
    <source>
        <dbReference type="ARBA" id="ARBA00011028"/>
    </source>
</evidence>
<dbReference type="AlphaFoldDB" id="A0A0W1R9A5"/>
<dbReference type="PANTHER" id="PTHR42953">
    <property type="entry name" value="HIGH-AFFINITY ZINC UPTAKE SYSTEM PROTEIN ZNUA-RELATED"/>
    <property type="match status" value="1"/>
</dbReference>
<keyword evidence="3" id="KW-0732">Signal</keyword>
<dbReference type="EMBL" id="LOPU01000029">
    <property type="protein sequence ID" value="KTG09285.1"/>
    <property type="molecule type" value="Genomic_DNA"/>
</dbReference>
<comment type="caution">
    <text evidence="5">The sequence shown here is derived from an EMBL/GenBank/DDBJ whole genome shotgun (WGS) entry which is preliminary data.</text>
</comment>
<comment type="similarity">
    <text evidence="1">Belongs to the bacterial solute-binding protein 9 family.</text>
</comment>
<organism evidence="5 6">
    <name type="scientific">Haloprofundus marisrubri</name>
    <dbReference type="NCBI Taxonomy" id="1514971"/>
    <lineage>
        <taxon>Archaea</taxon>
        <taxon>Methanobacteriati</taxon>
        <taxon>Methanobacteriota</taxon>
        <taxon>Stenosarchaea group</taxon>
        <taxon>Halobacteria</taxon>
        <taxon>Halobacteriales</taxon>
        <taxon>Haloferacaceae</taxon>
        <taxon>Haloprofundus</taxon>
    </lineage>
</organism>
<dbReference type="Proteomes" id="UP000054387">
    <property type="component" value="Unassembled WGS sequence"/>
</dbReference>
<dbReference type="STRING" id="1514971.AUR64_15995"/>
<dbReference type="InterPro" id="IPR050492">
    <property type="entry name" value="Bact_metal-bind_prot9"/>
</dbReference>
<dbReference type="Pfam" id="PF01297">
    <property type="entry name" value="ZnuA"/>
    <property type="match status" value="1"/>
</dbReference>
<dbReference type="PROSITE" id="PS51318">
    <property type="entry name" value="TAT"/>
    <property type="match status" value="1"/>
</dbReference>
<reference evidence="5 6" key="1">
    <citation type="submission" date="2015-12" db="EMBL/GenBank/DDBJ databases">
        <title>Haloprofundus marisrubri gen. nov., sp. nov., an extremely halophilic archaeon isolated from the Discovery deep brine-seawater interface in the Red Sea.</title>
        <authorList>
            <person name="Zhang G."/>
            <person name="Stingl U."/>
            <person name="Rashid M."/>
        </authorList>
    </citation>
    <scope>NUCLEOTIDE SEQUENCE [LARGE SCALE GENOMIC DNA]</scope>
    <source>
        <strain evidence="5 6">SB9</strain>
    </source>
</reference>
<dbReference type="PANTHER" id="PTHR42953:SF3">
    <property type="entry name" value="HIGH-AFFINITY ZINC UPTAKE SYSTEM PROTEIN ZNUA"/>
    <property type="match status" value="1"/>
</dbReference>
<proteinExistence type="inferred from homology"/>
<dbReference type="RefSeq" id="WP_058582437.1">
    <property type="nucleotide sequence ID" value="NZ_LOPU01000029.1"/>
</dbReference>